<accession>A0A1B6IU26</accession>
<reference evidence="1" key="1">
    <citation type="submission" date="2015-11" db="EMBL/GenBank/DDBJ databases">
        <title>De novo transcriptome assembly of four potential Pierce s Disease insect vectors from Arizona vineyards.</title>
        <authorList>
            <person name="Tassone E.E."/>
        </authorList>
    </citation>
    <scope>NUCLEOTIDE SEQUENCE</scope>
</reference>
<protein>
    <recommendedName>
        <fullName evidence="2">SGNH hydrolase-type esterase domain-containing protein</fullName>
    </recommendedName>
</protein>
<name>A0A1B6IU26_9HEMI</name>
<proteinExistence type="predicted"/>
<evidence type="ECO:0008006" key="2">
    <source>
        <dbReference type="Google" id="ProtNLM"/>
    </source>
</evidence>
<gene>
    <name evidence="1" type="ORF">g.46422</name>
</gene>
<sequence>KIVTKRVLLVTDSHGRELHHLLERSSDYSVTAIVSPNGTMNYILDNALIHQEKYDEVVVVTGTNDINNQGYVYNDFFNALGKLIELCKLNNVNIINLPRRRDCVSPA</sequence>
<evidence type="ECO:0000313" key="1">
    <source>
        <dbReference type="EMBL" id="JAS90415.1"/>
    </source>
</evidence>
<dbReference type="SUPFAM" id="SSF52266">
    <property type="entry name" value="SGNH hydrolase"/>
    <property type="match status" value="1"/>
</dbReference>
<feature type="non-terminal residue" evidence="1">
    <location>
        <position position="107"/>
    </location>
</feature>
<feature type="non-terminal residue" evidence="1">
    <location>
        <position position="1"/>
    </location>
</feature>
<dbReference type="EMBL" id="GECU01017291">
    <property type="protein sequence ID" value="JAS90415.1"/>
    <property type="molecule type" value="Transcribed_RNA"/>
</dbReference>
<organism evidence="1">
    <name type="scientific">Homalodisca liturata</name>
    <dbReference type="NCBI Taxonomy" id="320908"/>
    <lineage>
        <taxon>Eukaryota</taxon>
        <taxon>Metazoa</taxon>
        <taxon>Ecdysozoa</taxon>
        <taxon>Arthropoda</taxon>
        <taxon>Hexapoda</taxon>
        <taxon>Insecta</taxon>
        <taxon>Pterygota</taxon>
        <taxon>Neoptera</taxon>
        <taxon>Paraneoptera</taxon>
        <taxon>Hemiptera</taxon>
        <taxon>Auchenorrhyncha</taxon>
        <taxon>Membracoidea</taxon>
        <taxon>Cicadellidae</taxon>
        <taxon>Cicadellinae</taxon>
        <taxon>Proconiini</taxon>
        <taxon>Homalodisca</taxon>
    </lineage>
</organism>
<dbReference type="AlphaFoldDB" id="A0A1B6IU26"/>